<feature type="region of interest" description="Disordered" evidence="1">
    <location>
        <begin position="319"/>
        <end position="517"/>
    </location>
</feature>
<feature type="compositionally biased region" description="Polar residues" evidence="1">
    <location>
        <begin position="376"/>
        <end position="396"/>
    </location>
</feature>
<evidence type="ECO:0000313" key="2">
    <source>
        <dbReference type="EMBL" id="KAF2273673.1"/>
    </source>
</evidence>
<dbReference type="GO" id="GO:0000387">
    <property type="term" value="P:spliceosomal snRNP assembly"/>
    <property type="evidence" value="ECO:0007669"/>
    <property type="project" value="InterPro"/>
</dbReference>
<proteinExistence type="predicted"/>
<feature type="region of interest" description="Disordered" evidence="1">
    <location>
        <begin position="1"/>
        <end position="79"/>
    </location>
</feature>
<dbReference type="EMBL" id="ML986508">
    <property type="protein sequence ID" value="KAF2273673.1"/>
    <property type="molecule type" value="Genomic_DNA"/>
</dbReference>
<keyword evidence="3" id="KW-1185">Reference proteome</keyword>
<dbReference type="InterPro" id="IPR035426">
    <property type="entry name" value="Gemin2/Brr1"/>
</dbReference>
<feature type="compositionally biased region" description="Acidic residues" evidence="1">
    <location>
        <begin position="400"/>
        <end position="410"/>
    </location>
</feature>
<feature type="compositionally biased region" description="Basic and acidic residues" evidence="1">
    <location>
        <begin position="319"/>
        <end position="342"/>
    </location>
</feature>
<feature type="compositionally biased region" description="Acidic residues" evidence="1">
    <location>
        <begin position="343"/>
        <end position="364"/>
    </location>
</feature>
<feature type="compositionally biased region" description="Basic and acidic residues" evidence="1">
    <location>
        <begin position="483"/>
        <end position="516"/>
    </location>
</feature>
<name>A0A6A6JBX5_WESOR</name>
<evidence type="ECO:0000313" key="3">
    <source>
        <dbReference type="Proteomes" id="UP000800097"/>
    </source>
</evidence>
<accession>A0A6A6JBX5</accession>
<dbReference type="GeneID" id="54554319"/>
<gene>
    <name evidence="2" type="ORF">EI97DRAFT_460862</name>
</gene>
<dbReference type="RefSeq" id="XP_033651212.1">
    <property type="nucleotide sequence ID" value="XM_033801144.1"/>
</dbReference>
<dbReference type="AlphaFoldDB" id="A0A6A6JBX5"/>
<dbReference type="Gene3D" id="1.20.58.1070">
    <property type="match status" value="1"/>
</dbReference>
<dbReference type="Pfam" id="PF04938">
    <property type="entry name" value="SIP1"/>
    <property type="match status" value="1"/>
</dbReference>
<dbReference type="Proteomes" id="UP000800097">
    <property type="component" value="Unassembled WGS sequence"/>
</dbReference>
<organism evidence="2 3">
    <name type="scientific">Westerdykella ornata</name>
    <dbReference type="NCBI Taxonomy" id="318751"/>
    <lineage>
        <taxon>Eukaryota</taxon>
        <taxon>Fungi</taxon>
        <taxon>Dikarya</taxon>
        <taxon>Ascomycota</taxon>
        <taxon>Pezizomycotina</taxon>
        <taxon>Dothideomycetes</taxon>
        <taxon>Pleosporomycetidae</taxon>
        <taxon>Pleosporales</taxon>
        <taxon>Sporormiaceae</taxon>
        <taxon>Westerdykella</taxon>
    </lineage>
</organism>
<evidence type="ECO:0000256" key="1">
    <source>
        <dbReference type="SAM" id="MobiDB-lite"/>
    </source>
</evidence>
<dbReference type="OrthoDB" id="428895at2759"/>
<sequence length="562" mass="62685">MDRATTEVGEHYHKLKRPDDFLAPTAGPAPRKNDTPPSRPAETAKRTLEEAGISDDEADEEPNKRSRLRNGPARFGRKGYRLQNTDIGMSSMFPGMLDEGDVSDDATSEALAYLRSVRTEASTIPNVLIAPRGSDHDKPDRSMLETGRGDYTVIYSEGTWIARDPTPEEYSQGDWSDQYEDLDPQEQYYRALLQRYQSMRKMLNDIHPTSPNPPDRPTCSNLRIATIMPTSRHQWLYTLDREYPSPSLLRKMSTLDVFMGLRFCTDSLDRFKAITKPKSCWIWALLARAPESGTLDYRASGCIRDLGHKAGQFGMRLRTDDGRVLRGDGGEQREKERGHGGGDEEAAVGEEEEGWEASEMDILEEPNGVPAPSMALQESTNGDTGNQHESTSQSDAEMSISEDEGEADEDPSAKLESARARLLAQVSGSEHLPQSEKPNPSPPGQKQAPVTSDDEPKTLEEARARLLEQLGDRLVKPQGTGRSNDDKPFASRADAERHRRGKDISEASRGMPHDSTKPTFVASEIEYAGPDLNTRATIDMILTVVAECYGQRDLLRFRELWE</sequence>
<protein>
    <submittedName>
        <fullName evidence="2">Uncharacterized protein</fullName>
    </submittedName>
</protein>
<reference evidence="2" key="1">
    <citation type="journal article" date="2020" name="Stud. Mycol.">
        <title>101 Dothideomycetes genomes: a test case for predicting lifestyles and emergence of pathogens.</title>
        <authorList>
            <person name="Haridas S."/>
            <person name="Albert R."/>
            <person name="Binder M."/>
            <person name="Bloem J."/>
            <person name="Labutti K."/>
            <person name="Salamov A."/>
            <person name="Andreopoulos B."/>
            <person name="Baker S."/>
            <person name="Barry K."/>
            <person name="Bills G."/>
            <person name="Bluhm B."/>
            <person name="Cannon C."/>
            <person name="Castanera R."/>
            <person name="Culley D."/>
            <person name="Daum C."/>
            <person name="Ezra D."/>
            <person name="Gonzalez J."/>
            <person name="Henrissat B."/>
            <person name="Kuo A."/>
            <person name="Liang C."/>
            <person name="Lipzen A."/>
            <person name="Lutzoni F."/>
            <person name="Magnuson J."/>
            <person name="Mondo S."/>
            <person name="Nolan M."/>
            <person name="Ohm R."/>
            <person name="Pangilinan J."/>
            <person name="Park H.-J."/>
            <person name="Ramirez L."/>
            <person name="Alfaro M."/>
            <person name="Sun H."/>
            <person name="Tritt A."/>
            <person name="Yoshinaga Y."/>
            <person name="Zwiers L.-H."/>
            <person name="Turgeon B."/>
            <person name="Goodwin S."/>
            <person name="Spatafora J."/>
            <person name="Crous P."/>
            <person name="Grigoriev I."/>
        </authorList>
    </citation>
    <scope>NUCLEOTIDE SEQUENCE</scope>
    <source>
        <strain evidence="2">CBS 379.55</strain>
    </source>
</reference>
<feature type="compositionally biased region" description="Basic and acidic residues" evidence="1">
    <location>
        <begin position="1"/>
        <end position="20"/>
    </location>
</feature>
<feature type="compositionally biased region" description="Basic and acidic residues" evidence="1">
    <location>
        <begin position="454"/>
        <end position="475"/>
    </location>
</feature>